<accession>A0A1I1T0V0</accession>
<gene>
    <name evidence="2" type="ORF">SAMN02745121_00263</name>
</gene>
<evidence type="ECO:0000256" key="1">
    <source>
        <dbReference type="SAM" id="Phobius"/>
    </source>
</evidence>
<evidence type="ECO:0000313" key="3">
    <source>
        <dbReference type="Proteomes" id="UP000199400"/>
    </source>
</evidence>
<reference evidence="3" key="1">
    <citation type="submission" date="2016-10" db="EMBL/GenBank/DDBJ databases">
        <authorList>
            <person name="Varghese N."/>
            <person name="Submissions S."/>
        </authorList>
    </citation>
    <scope>NUCLEOTIDE SEQUENCE [LARGE SCALE GENOMIC DNA]</scope>
    <source>
        <strain evidence="3">ATCC 25963</strain>
    </source>
</reference>
<evidence type="ECO:0000313" key="2">
    <source>
        <dbReference type="EMBL" id="SFD49833.1"/>
    </source>
</evidence>
<protein>
    <submittedName>
        <fullName evidence="2">Uncharacterized protein</fullName>
    </submittedName>
</protein>
<dbReference type="AlphaFoldDB" id="A0A1I1T0V0"/>
<keyword evidence="1" id="KW-0472">Membrane</keyword>
<organism evidence="2 3">
    <name type="scientific">Nannocystis exedens</name>
    <dbReference type="NCBI Taxonomy" id="54"/>
    <lineage>
        <taxon>Bacteria</taxon>
        <taxon>Pseudomonadati</taxon>
        <taxon>Myxococcota</taxon>
        <taxon>Polyangia</taxon>
        <taxon>Nannocystales</taxon>
        <taxon>Nannocystaceae</taxon>
        <taxon>Nannocystis</taxon>
    </lineage>
</organism>
<sequence length="121" mass="12887">MKMPMMQASLILQALGSAIGIALMLLLDFTAQRDPGDQRAEQLAAAWTFFVAVYIHLVMRRGHVAGAAGFVAGAFGCALAVALYDQHQLVTPPQAFLPLVCVSLLFSAVGHDFGRKRGGSE</sequence>
<keyword evidence="3" id="KW-1185">Reference proteome</keyword>
<name>A0A1I1T0V0_9BACT</name>
<keyword evidence="1" id="KW-1133">Transmembrane helix</keyword>
<feature type="transmembrane region" description="Helical" evidence="1">
    <location>
        <begin position="96"/>
        <end position="114"/>
    </location>
</feature>
<feature type="transmembrane region" description="Helical" evidence="1">
    <location>
        <begin position="43"/>
        <end position="59"/>
    </location>
</feature>
<feature type="transmembrane region" description="Helical" evidence="1">
    <location>
        <begin position="64"/>
        <end position="84"/>
    </location>
</feature>
<dbReference type="Proteomes" id="UP000199400">
    <property type="component" value="Unassembled WGS sequence"/>
</dbReference>
<proteinExistence type="predicted"/>
<dbReference type="EMBL" id="FOMX01000002">
    <property type="protein sequence ID" value="SFD49833.1"/>
    <property type="molecule type" value="Genomic_DNA"/>
</dbReference>
<dbReference type="STRING" id="54.SAMN02745121_00263"/>
<keyword evidence="1" id="KW-0812">Transmembrane</keyword>